<feature type="region of interest" description="Disordered" evidence="1">
    <location>
        <begin position="60"/>
        <end position="82"/>
    </location>
</feature>
<protein>
    <submittedName>
        <fullName evidence="2">Uncharacterized protein</fullName>
    </submittedName>
</protein>
<sequence>MLVGLISTILKLWSVISRCHRLIRRSSADRYVSWSLLTEMELMWYVCALAKMRRGVASTSSSMGCRVGTRRAASPPTSPREL</sequence>
<dbReference type="AlphaFoldDB" id="A0A6B0TZD3"/>
<accession>A0A6B0TZD3</accession>
<evidence type="ECO:0000313" key="2">
    <source>
        <dbReference type="EMBL" id="MXU84688.1"/>
    </source>
</evidence>
<proteinExistence type="predicted"/>
<reference evidence="2" key="1">
    <citation type="submission" date="2019-12" db="EMBL/GenBank/DDBJ databases">
        <title>An insight into the sialome of adult female Ixodes ricinus ticks feeding for 6 days.</title>
        <authorList>
            <person name="Perner J."/>
            <person name="Ribeiro J.M.C."/>
        </authorList>
    </citation>
    <scope>NUCLEOTIDE SEQUENCE</scope>
    <source>
        <strain evidence="2">Semi-engorged</strain>
        <tissue evidence="2">Salivary glands</tissue>
    </source>
</reference>
<dbReference type="EMBL" id="GIFC01002605">
    <property type="protein sequence ID" value="MXU84688.1"/>
    <property type="molecule type" value="Transcribed_RNA"/>
</dbReference>
<name>A0A6B0TZD3_IXORI</name>
<organism evidence="2">
    <name type="scientific">Ixodes ricinus</name>
    <name type="common">Common tick</name>
    <name type="synonym">Acarus ricinus</name>
    <dbReference type="NCBI Taxonomy" id="34613"/>
    <lineage>
        <taxon>Eukaryota</taxon>
        <taxon>Metazoa</taxon>
        <taxon>Ecdysozoa</taxon>
        <taxon>Arthropoda</taxon>
        <taxon>Chelicerata</taxon>
        <taxon>Arachnida</taxon>
        <taxon>Acari</taxon>
        <taxon>Parasitiformes</taxon>
        <taxon>Ixodida</taxon>
        <taxon>Ixodoidea</taxon>
        <taxon>Ixodidae</taxon>
        <taxon>Ixodinae</taxon>
        <taxon>Ixodes</taxon>
    </lineage>
</organism>
<evidence type="ECO:0000256" key="1">
    <source>
        <dbReference type="SAM" id="MobiDB-lite"/>
    </source>
</evidence>